<dbReference type="Proteomes" id="UP000663854">
    <property type="component" value="Unassembled WGS sequence"/>
</dbReference>
<organism evidence="2 4">
    <name type="scientific">Rotaria sordida</name>
    <dbReference type="NCBI Taxonomy" id="392033"/>
    <lineage>
        <taxon>Eukaryota</taxon>
        <taxon>Metazoa</taxon>
        <taxon>Spiralia</taxon>
        <taxon>Gnathifera</taxon>
        <taxon>Rotifera</taxon>
        <taxon>Eurotatoria</taxon>
        <taxon>Bdelloidea</taxon>
        <taxon>Philodinida</taxon>
        <taxon>Philodinidae</taxon>
        <taxon>Rotaria</taxon>
    </lineage>
</organism>
<dbReference type="PANTHER" id="PTHR10697">
    <property type="entry name" value="MAMMALIAN EPENDYMIN-RELATED PROTEIN 1"/>
    <property type="match status" value="1"/>
</dbReference>
<feature type="chain" id="PRO_5036225224" description="Mammalian ependymin-related protein 1" evidence="1">
    <location>
        <begin position="16"/>
        <end position="419"/>
    </location>
</feature>
<evidence type="ECO:0008006" key="6">
    <source>
        <dbReference type="Google" id="ProtNLM"/>
    </source>
</evidence>
<protein>
    <recommendedName>
        <fullName evidence="6">Mammalian ependymin-related protein 1</fullName>
    </recommendedName>
</protein>
<dbReference type="AlphaFoldDB" id="A0A814M7T8"/>
<dbReference type="GO" id="GO:0005576">
    <property type="term" value="C:extracellular region"/>
    <property type="evidence" value="ECO:0007669"/>
    <property type="project" value="InterPro"/>
</dbReference>
<dbReference type="SMART" id="SM00026">
    <property type="entry name" value="EPEND"/>
    <property type="match status" value="1"/>
</dbReference>
<name>A0A814M7T8_9BILA</name>
<dbReference type="InterPro" id="IPR001299">
    <property type="entry name" value="Ependymin"/>
</dbReference>
<dbReference type="EMBL" id="CAJNOH010000556">
    <property type="protein sequence ID" value="CAF1073975.1"/>
    <property type="molecule type" value="Genomic_DNA"/>
</dbReference>
<evidence type="ECO:0000256" key="1">
    <source>
        <dbReference type="SAM" id="SignalP"/>
    </source>
</evidence>
<dbReference type="EMBL" id="CAJNOL010001002">
    <property type="protein sequence ID" value="CAF1262079.1"/>
    <property type="molecule type" value="Genomic_DNA"/>
</dbReference>
<evidence type="ECO:0000313" key="2">
    <source>
        <dbReference type="EMBL" id="CAF1073975.1"/>
    </source>
</evidence>
<evidence type="ECO:0000313" key="4">
    <source>
        <dbReference type="Proteomes" id="UP000663854"/>
    </source>
</evidence>
<gene>
    <name evidence="3" type="ORF">JXQ802_LOCUS27533</name>
    <name evidence="2" type="ORF">PYM288_LOCUS18313</name>
</gene>
<dbReference type="Proteomes" id="UP000663870">
    <property type="component" value="Unassembled WGS sequence"/>
</dbReference>
<dbReference type="PANTHER" id="PTHR10697:SF1">
    <property type="entry name" value="MAMMALIAN EPENDYMIN-RELATED PROTEIN 1"/>
    <property type="match status" value="1"/>
</dbReference>
<evidence type="ECO:0000313" key="3">
    <source>
        <dbReference type="EMBL" id="CAF1262079.1"/>
    </source>
</evidence>
<dbReference type="GO" id="GO:0005509">
    <property type="term" value="F:calcium ion binding"/>
    <property type="evidence" value="ECO:0007669"/>
    <property type="project" value="InterPro"/>
</dbReference>
<keyword evidence="5" id="KW-1185">Reference proteome</keyword>
<comment type="caution">
    <text evidence="2">The sequence shown here is derived from an EMBL/GenBank/DDBJ whole genome shotgun (WGS) entry which is preliminary data.</text>
</comment>
<accession>A0A814M7T8</accession>
<dbReference type="GO" id="GO:0007160">
    <property type="term" value="P:cell-matrix adhesion"/>
    <property type="evidence" value="ECO:0007669"/>
    <property type="project" value="InterPro"/>
</dbReference>
<reference evidence="2" key="1">
    <citation type="submission" date="2021-02" db="EMBL/GenBank/DDBJ databases">
        <authorList>
            <person name="Nowell W R."/>
        </authorList>
    </citation>
    <scope>NUCLEOTIDE SEQUENCE</scope>
</reference>
<keyword evidence="1" id="KW-0732">Signal</keyword>
<dbReference type="Pfam" id="PF00811">
    <property type="entry name" value="Ependymin"/>
    <property type="match status" value="2"/>
</dbReference>
<evidence type="ECO:0000313" key="5">
    <source>
        <dbReference type="Proteomes" id="UP000663870"/>
    </source>
</evidence>
<feature type="signal peptide" evidence="1">
    <location>
        <begin position="1"/>
        <end position="15"/>
    </location>
</feature>
<sequence length="419" mass="48033">MFVALILCLVGIAVAQRPVPCTTPPQWEGRIFDVNEKEKFALEGRLSYDATYHRERLVDEVEEGTMDDFYDTIALFDSKVEFVYNFKARNCTRRELTRPWRDFGIRPTDRSYGEAYIGSSVFPETGVLVTIWAGNFTLPSNDTIDYVSTWTYRACLPVSRTTHSDKFGIGHLSFYDITVGIRDPDVFIPRREFIYSSPVSSPTNETMILAFVLCLVGIAAAQRPVPCTTPPQWEGRIFDVNEKEKFALEGRLSYDATYHRERLVDEIEEGTQDEFYDTIALFDAKIEFVYNFKARNCTRRALTRPWRDFGIRPTDRSYGEAYIGSSVFPDTGVLVTIWAGNFTLPSNDTIDYVSTWTYRGCLPVSRTTYSDKFGIGHLSFYDITVGISDPNVFIPRQECLTSEEWNMRHTLFGTPTKKN</sequence>
<proteinExistence type="predicted"/>
<dbReference type="GO" id="GO:0005764">
    <property type="term" value="C:lysosome"/>
    <property type="evidence" value="ECO:0007669"/>
    <property type="project" value="TreeGrafter"/>
</dbReference>